<protein>
    <recommendedName>
        <fullName evidence="4">Lipoprotein</fullName>
    </recommendedName>
</protein>
<feature type="signal peptide" evidence="1">
    <location>
        <begin position="1"/>
        <end position="23"/>
    </location>
</feature>
<organism evidence="2 3">
    <name type="scientific">Paracidovorax wautersii</name>
    <dbReference type="NCBI Taxonomy" id="1177982"/>
    <lineage>
        <taxon>Bacteria</taxon>
        <taxon>Pseudomonadati</taxon>
        <taxon>Pseudomonadota</taxon>
        <taxon>Betaproteobacteria</taxon>
        <taxon>Burkholderiales</taxon>
        <taxon>Comamonadaceae</taxon>
        <taxon>Paracidovorax</taxon>
    </lineage>
</organism>
<proteinExistence type="predicted"/>
<name>A0A1I2BNX0_9BURK</name>
<dbReference type="STRING" id="1177982.SAMN04489711_103108"/>
<evidence type="ECO:0000313" key="2">
    <source>
        <dbReference type="EMBL" id="SFE57749.1"/>
    </source>
</evidence>
<sequence length="81" mass="8688">MMKPQHHRAATLACAAAALLALSACGEKPQTGHAVSGVAPLYAGTGSQFTAPGWKPGDKGSWEQEMKARMQYGQNEYNRIR</sequence>
<dbReference type="EMBL" id="FONX01000003">
    <property type="protein sequence ID" value="SFE57749.1"/>
    <property type="molecule type" value="Genomic_DNA"/>
</dbReference>
<dbReference type="PROSITE" id="PS51257">
    <property type="entry name" value="PROKAR_LIPOPROTEIN"/>
    <property type="match status" value="1"/>
</dbReference>
<dbReference type="Proteomes" id="UP000199119">
    <property type="component" value="Unassembled WGS sequence"/>
</dbReference>
<feature type="chain" id="PRO_5011509698" description="Lipoprotein" evidence="1">
    <location>
        <begin position="24"/>
        <end position="81"/>
    </location>
</feature>
<evidence type="ECO:0000256" key="1">
    <source>
        <dbReference type="SAM" id="SignalP"/>
    </source>
</evidence>
<accession>A0A1I2BNX0</accession>
<keyword evidence="1" id="KW-0732">Signal</keyword>
<dbReference type="AlphaFoldDB" id="A0A1I2BNX0"/>
<reference evidence="3" key="1">
    <citation type="submission" date="2016-10" db="EMBL/GenBank/DDBJ databases">
        <authorList>
            <person name="Varghese N."/>
            <person name="Submissions S."/>
        </authorList>
    </citation>
    <scope>NUCLEOTIDE SEQUENCE [LARGE SCALE GENOMIC DNA]</scope>
    <source>
        <strain evidence="3">DSM 27981</strain>
    </source>
</reference>
<evidence type="ECO:0000313" key="3">
    <source>
        <dbReference type="Proteomes" id="UP000199119"/>
    </source>
</evidence>
<evidence type="ECO:0008006" key="4">
    <source>
        <dbReference type="Google" id="ProtNLM"/>
    </source>
</evidence>
<dbReference type="OrthoDB" id="8662382at2"/>
<gene>
    <name evidence="2" type="ORF">SAMN04489711_103108</name>
</gene>
<keyword evidence="3" id="KW-1185">Reference proteome</keyword>